<feature type="domain" description="AAA+ ATPase" evidence="4">
    <location>
        <begin position="352"/>
        <end position="493"/>
    </location>
</feature>
<dbReference type="eggNOG" id="COG0464">
    <property type="taxonomic scope" value="Bacteria"/>
</dbReference>
<evidence type="ECO:0000259" key="4">
    <source>
        <dbReference type="SMART" id="SM00382"/>
    </source>
</evidence>
<evidence type="ECO:0000313" key="6">
    <source>
        <dbReference type="Proteomes" id="UP000009222"/>
    </source>
</evidence>
<dbReference type="InterPro" id="IPR050221">
    <property type="entry name" value="26S_Proteasome_ATPase"/>
</dbReference>
<dbReference type="AlphaFoldDB" id="F5YAN1"/>
<dbReference type="InParanoid" id="F5YAN1"/>
<proteinExistence type="inferred from homology"/>
<dbReference type="GO" id="GO:0005524">
    <property type="term" value="F:ATP binding"/>
    <property type="evidence" value="ECO:0007669"/>
    <property type="project" value="UniProtKB-KW"/>
</dbReference>
<dbReference type="EMBL" id="CP001841">
    <property type="protein sequence ID" value="AEF83261.1"/>
    <property type="molecule type" value="Genomic_DNA"/>
</dbReference>
<evidence type="ECO:0000256" key="2">
    <source>
        <dbReference type="ARBA" id="ARBA00022741"/>
    </source>
</evidence>
<dbReference type="OrthoDB" id="354677at2"/>
<keyword evidence="6" id="KW-1185">Reference proteome</keyword>
<accession>F5YAN1</accession>
<dbReference type="InterPro" id="IPR027417">
    <property type="entry name" value="P-loop_NTPase"/>
</dbReference>
<dbReference type="GO" id="GO:0016887">
    <property type="term" value="F:ATP hydrolysis activity"/>
    <property type="evidence" value="ECO:0007669"/>
    <property type="project" value="InterPro"/>
</dbReference>
<dbReference type="InterPro" id="IPR003959">
    <property type="entry name" value="ATPase_AAA_core"/>
</dbReference>
<dbReference type="HOGENOM" id="CLU_022187_0_0_12"/>
<reference evidence="5 6" key="2">
    <citation type="journal article" date="2011" name="ISME J.">
        <title>RNA-seq reveals cooperative metabolic interactions between two termite-gut spirochete species in co-culture.</title>
        <authorList>
            <person name="Rosenthal A.Z."/>
            <person name="Matson E.G."/>
            <person name="Eldar A."/>
            <person name="Leadbetter J.R."/>
        </authorList>
    </citation>
    <scope>NUCLEOTIDE SEQUENCE [LARGE SCALE GENOMIC DNA]</scope>
    <source>
        <strain evidence="6">ATCC BAA-888 / DSM 13862 / ZAS-9</strain>
    </source>
</reference>
<dbReference type="Gene3D" id="3.40.50.300">
    <property type="entry name" value="P-loop containing nucleotide triphosphate hydrolases"/>
    <property type="match status" value="1"/>
</dbReference>
<evidence type="ECO:0000256" key="1">
    <source>
        <dbReference type="ARBA" id="ARBA00006914"/>
    </source>
</evidence>
<dbReference type="Proteomes" id="UP000009222">
    <property type="component" value="Chromosome"/>
</dbReference>
<gene>
    <name evidence="5" type="ordered locus">TREAZ_1973</name>
</gene>
<sequence>MPDFAEMELAKGQMPLEYSAEEMAPERLSMLDLMEKIIDYTEAIGISDLLFQKAFPVVNLAAERLNVTPMQMVLFAMLFSRFNASALDEEDLANLFRCTPIKLLRYMNDLETLQKKRLIIPLRRGREGKAYRIPADVVNAIRRDEDLAAEVKKDLTIDEFFSDLEDIFDAQNDGDLSQEGFNNELKTIVDNNMHLLFCGKLASYKLCDEDARLLLCFCHLYVNNCDDNIGFHDFEFIFDKKSHARAISRQFREGDHTLICAKFIENTNCDGYVNREAFKLSDFSKNEMLAEIDLKERQVKRRKGLLLWESITEKKLFFNEKENREIARLVSLLKEENFKNIQEKLSGNGMRKGFACLFSGSPGTGKTETVYQIARETHRSIMVVDISSIKDMYVGETEKHMKAVFDNYRTAVSASDIAPILLFNEADAIIGKRMEFGASSHAVDRMENTMQNIILQELENLSGILIATTNLTRNMDKAFERRFLYKIEFEKPGLEVRQSIWQSLMPDLAENEAKELSSRFDFSGGQIENISRKRTVDMILDDAAPSLDDLIASCKEEVLVKENPNVIGFIA</sequence>
<dbReference type="InterPro" id="IPR003593">
    <property type="entry name" value="AAA+_ATPase"/>
</dbReference>
<dbReference type="SMART" id="SM00382">
    <property type="entry name" value="AAA"/>
    <property type="match status" value="1"/>
</dbReference>
<keyword evidence="3" id="KW-0067">ATP-binding</keyword>
<reference evidence="6" key="1">
    <citation type="submission" date="2009-12" db="EMBL/GenBank/DDBJ databases">
        <title>Complete sequence of Treponema azotonutricium strain ZAS-9.</title>
        <authorList>
            <person name="Tetu S.G."/>
            <person name="Matson E."/>
            <person name="Ren Q."/>
            <person name="Seshadri R."/>
            <person name="Elbourne L."/>
            <person name="Hassan K.A."/>
            <person name="Durkin A."/>
            <person name="Radune D."/>
            <person name="Mohamoud Y."/>
            <person name="Shay R."/>
            <person name="Jin S."/>
            <person name="Zhang X."/>
            <person name="Lucey K."/>
            <person name="Ballor N.R."/>
            <person name="Ottesen E."/>
            <person name="Rosenthal R."/>
            <person name="Allen A."/>
            <person name="Leadbetter J.R."/>
            <person name="Paulsen I.T."/>
        </authorList>
    </citation>
    <scope>NUCLEOTIDE SEQUENCE [LARGE SCALE GENOMIC DNA]</scope>
    <source>
        <strain evidence="6">ATCC BAA-888 / DSM 13862 / ZAS-9</strain>
    </source>
</reference>
<dbReference type="CDD" id="cd19481">
    <property type="entry name" value="RecA-like_protease"/>
    <property type="match status" value="1"/>
</dbReference>
<dbReference type="RefSeq" id="WP_015710063.1">
    <property type="nucleotide sequence ID" value="NC_015577.1"/>
</dbReference>
<evidence type="ECO:0000256" key="3">
    <source>
        <dbReference type="ARBA" id="ARBA00022840"/>
    </source>
</evidence>
<dbReference type="STRING" id="545695.TREAZ_1973"/>
<dbReference type="SUPFAM" id="SSF52540">
    <property type="entry name" value="P-loop containing nucleoside triphosphate hydrolases"/>
    <property type="match status" value="1"/>
</dbReference>
<name>F5YAN1_LEAAZ</name>
<protein>
    <submittedName>
        <fullName evidence="5">ATPase, AAA family</fullName>
    </submittedName>
</protein>
<dbReference type="KEGG" id="taz:TREAZ_1973"/>
<comment type="similarity">
    <text evidence="1">Belongs to the AAA ATPase family.</text>
</comment>
<keyword evidence="2" id="KW-0547">Nucleotide-binding</keyword>
<evidence type="ECO:0000313" key="5">
    <source>
        <dbReference type="EMBL" id="AEF83261.1"/>
    </source>
</evidence>
<dbReference type="PANTHER" id="PTHR23073">
    <property type="entry name" value="26S PROTEASOME REGULATORY SUBUNIT"/>
    <property type="match status" value="1"/>
</dbReference>
<organism evidence="5 6">
    <name type="scientific">Leadbettera azotonutricia (strain ATCC BAA-888 / DSM 13862 / ZAS-9)</name>
    <name type="common">Treponema azotonutricium</name>
    <dbReference type="NCBI Taxonomy" id="545695"/>
    <lineage>
        <taxon>Bacteria</taxon>
        <taxon>Pseudomonadati</taxon>
        <taxon>Spirochaetota</taxon>
        <taxon>Spirochaetia</taxon>
        <taxon>Spirochaetales</taxon>
        <taxon>Breznakiellaceae</taxon>
        <taxon>Leadbettera</taxon>
    </lineage>
</organism>
<dbReference type="Pfam" id="PF00004">
    <property type="entry name" value="AAA"/>
    <property type="match status" value="1"/>
</dbReference>